<dbReference type="Proteomes" id="UP000471147">
    <property type="component" value="Unassembled WGS sequence"/>
</dbReference>
<name>A0A6I4LSY2_9SPHN</name>
<dbReference type="SUPFAM" id="SSF52096">
    <property type="entry name" value="ClpP/crotonase"/>
    <property type="match status" value="1"/>
</dbReference>
<keyword evidence="1" id="KW-0732">Signal</keyword>
<dbReference type="InterPro" id="IPR005151">
    <property type="entry name" value="Tail-specific_protease"/>
</dbReference>
<gene>
    <name evidence="3" type="ORF">EUU23_00300</name>
</gene>
<proteinExistence type="predicted"/>
<dbReference type="Gene3D" id="3.90.226.10">
    <property type="entry name" value="2-enoyl-CoA Hydratase, Chain A, domain 1"/>
    <property type="match status" value="1"/>
</dbReference>
<feature type="signal peptide" evidence="1">
    <location>
        <begin position="1"/>
        <end position="24"/>
    </location>
</feature>
<dbReference type="RefSeq" id="WP_160352159.1">
    <property type="nucleotide sequence ID" value="NZ_SDWJ01000001.1"/>
</dbReference>
<keyword evidence="4" id="KW-1185">Reference proteome</keyword>
<dbReference type="InterPro" id="IPR029045">
    <property type="entry name" value="ClpP/crotonase-like_dom_sf"/>
</dbReference>
<accession>A0A6I4LSY2</accession>
<dbReference type="Pfam" id="PF03572">
    <property type="entry name" value="Peptidase_S41"/>
    <property type="match status" value="1"/>
</dbReference>
<evidence type="ECO:0000313" key="4">
    <source>
        <dbReference type="Proteomes" id="UP000471147"/>
    </source>
</evidence>
<evidence type="ECO:0000259" key="2">
    <source>
        <dbReference type="Pfam" id="PF03572"/>
    </source>
</evidence>
<dbReference type="GO" id="GO:0006508">
    <property type="term" value="P:proteolysis"/>
    <property type="evidence" value="ECO:0007669"/>
    <property type="project" value="InterPro"/>
</dbReference>
<dbReference type="EMBL" id="SDWJ01000001">
    <property type="protein sequence ID" value="MVZ96141.1"/>
    <property type="molecule type" value="Genomic_DNA"/>
</dbReference>
<feature type="chain" id="PRO_5026001866" description="Tail specific protease domain-containing protein" evidence="1">
    <location>
        <begin position="25"/>
        <end position="658"/>
    </location>
</feature>
<dbReference type="GO" id="GO:0008236">
    <property type="term" value="F:serine-type peptidase activity"/>
    <property type="evidence" value="ECO:0007669"/>
    <property type="project" value="InterPro"/>
</dbReference>
<evidence type="ECO:0000256" key="1">
    <source>
        <dbReference type="SAM" id="SignalP"/>
    </source>
</evidence>
<dbReference type="AlphaFoldDB" id="A0A6I4LSY2"/>
<organism evidence="3 4">
    <name type="scientific">Sphingorhabdus profundilacus</name>
    <dbReference type="NCBI Taxonomy" id="2509718"/>
    <lineage>
        <taxon>Bacteria</taxon>
        <taxon>Pseudomonadati</taxon>
        <taxon>Pseudomonadota</taxon>
        <taxon>Alphaproteobacteria</taxon>
        <taxon>Sphingomonadales</taxon>
        <taxon>Sphingomonadaceae</taxon>
        <taxon>Sphingorhabdus</taxon>
    </lineage>
</organism>
<dbReference type="OrthoDB" id="5480566at2"/>
<sequence length="658" mass="72624">MRILFLTSATAVALTMLSPLSALAEQPMEIAAYQPRTISAEDARADVALLRRGFETIHPGLYRYAAKKEIDAAFARLEEAASRPISELALHGEIALMLAKIHCDHTKAEMSDALTRYRKANPTHLPFRFRLIEGRMIVISSDGQPSSPPLGSEILTVNGMTVPNLLIKLGKTIAYDGDTDQAIAVKLGDDSDLMGDDFNEYYPSFFGFPTEWKIGWKIVGSASVSLSTLKPITFEKWVKLDAPGGKYRNEFYNSVTWRMAGKVARLKIDTFVNYRNPVQPTAFLRGFFKTMKSEGIEHLILDLRNNGGGSEDVSIALGRYLFDRPFIWSKPVRYKAVRFGDLAQHIETWGDSEARFNPPLSLFKETADGWYDRIPVSNAPEDSDDESTVQHQIAGADRFIGRLTVLSGPQNGSGGTRTIAQLKEKADATIIGEDSSGSAEGPTSGSIFLMTLPKSGLKVRIPEAWNRTNIKSWVPRMGVPADHLVVPTLADFQAGRDRAVDVARTGPTLVADPAALITQTLAGRWTGTLDYRDYGNDQRTTLQTILEINGLTLNWTYDDGPDKIVRSAEVWTFDQSGQSLTITQDGNAESYRVAELRTAQDGNALTMVLDGHTIENGKKVTARLILTKSATQLRLTKMTKQAGEPFIMRHSYELGPRG</sequence>
<protein>
    <recommendedName>
        <fullName evidence="2">Tail specific protease domain-containing protein</fullName>
    </recommendedName>
</protein>
<feature type="domain" description="Tail specific protease" evidence="2">
    <location>
        <begin position="262"/>
        <end position="479"/>
    </location>
</feature>
<reference evidence="3 4" key="1">
    <citation type="submission" date="2019-01" db="EMBL/GenBank/DDBJ databases">
        <title>Sphingorhabdus lacus sp.nov., isolated from an oligotrophic freshwater lake.</title>
        <authorList>
            <person name="Park M."/>
        </authorList>
    </citation>
    <scope>NUCLEOTIDE SEQUENCE [LARGE SCALE GENOMIC DNA]</scope>
    <source>
        <strain evidence="3 4">IMCC26285</strain>
    </source>
</reference>
<comment type="caution">
    <text evidence="3">The sequence shown here is derived from an EMBL/GenBank/DDBJ whole genome shotgun (WGS) entry which is preliminary data.</text>
</comment>
<evidence type="ECO:0000313" key="3">
    <source>
        <dbReference type="EMBL" id="MVZ96141.1"/>
    </source>
</evidence>